<dbReference type="STRING" id="303698.A0A1V6SX48"/>
<reference evidence="8" key="1">
    <citation type="journal article" date="2017" name="Nat. Microbiol.">
        <title>Global analysis of biosynthetic gene clusters reveals vast potential of secondary metabolite production in Penicillium species.</title>
        <authorList>
            <person name="Nielsen J.C."/>
            <person name="Grijseels S."/>
            <person name="Prigent S."/>
            <person name="Ji B."/>
            <person name="Dainat J."/>
            <person name="Nielsen K.F."/>
            <person name="Frisvad J.C."/>
            <person name="Workman M."/>
            <person name="Nielsen J."/>
        </authorList>
    </citation>
    <scope>NUCLEOTIDE SEQUENCE [LARGE SCALE GENOMIC DNA]</scope>
    <source>
        <strain evidence="8">IBT 24891</strain>
    </source>
</reference>
<keyword evidence="2" id="KW-0540">Nuclease</keyword>
<feature type="domain" description="Exonuclease" evidence="6">
    <location>
        <begin position="293"/>
        <end position="466"/>
    </location>
</feature>
<keyword evidence="4" id="KW-0269">Exonuclease</keyword>
<comment type="function">
    <text evidence="5">Exoribonuclease involved in ribosome biosynthesis. Involved in the processing of ITS1, the internal transcribed spacer localized between the 18S and 5.8S rRNAs.</text>
</comment>
<dbReference type="GO" id="GO:0004527">
    <property type="term" value="F:exonuclease activity"/>
    <property type="evidence" value="ECO:0007669"/>
    <property type="project" value="UniProtKB-KW"/>
</dbReference>
<keyword evidence="1" id="KW-0698">rRNA processing</keyword>
<comment type="caution">
    <text evidence="7">The sequence shown here is derived from an EMBL/GenBank/DDBJ whole genome shotgun (WGS) entry which is preliminary data.</text>
</comment>
<evidence type="ECO:0000256" key="3">
    <source>
        <dbReference type="ARBA" id="ARBA00022801"/>
    </source>
</evidence>
<dbReference type="Proteomes" id="UP000191285">
    <property type="component" value="Unassembled WGS sequence"/>
</dbReference>
<dbReference type="GO" id="GO:0005634">
    <property type="term" value="C:nucleus"/>
    <property type="evidence" value="ECO:0007669"/>
    <property type="project" value="TreeGrafter"/>
</dbReference>
<dbReference type="EMBL" id="MLKD01000018">
    <property type="protein sequence ID" value="OQE18319.1"/>
    <property type="molecule type" value="Genomic_DNA"/>
</dbReference>
<evidence type="ECO:0000256" key="2">
    <source>
        <dbReference type="ARBA" id="ARBA00022722"/>
    </source>
</evidence>
<evidence type="ECO:0000313" key="8">
    <source>
        <dbReference type="Proteomes" id="UP000191285"/>
    </source>
</evidence>
<evidence type="ECO:0000313" key="7">
    <source>
        <dbReference type="EMBL" id="OQE18319.1"/>
    </source>
</evidence>
<organism evidence="7 8">
    <name type="scientific">Penicillium steckii</name>
    <dbReference type="NCBI Taxonomy" id="303698"/>
    <lineage>
        <taxon>Eukaryota</taxon>
        <taxon>Fungi</taxon>
        <taxon>Dikarya</taxon>
        <taxon>Ascomycota</taxon>
        <taxon>Pezizomycotina</taxon>
        <taxon>Eurotiomycetes</taxon>
        <taxon>Eurotiomycetidae</taxon>
        <taxon>Eurotiales</taxon>
        <taxon>Aspergillaceae</taxon>
        <taxon>Penicillium</taxon>
    </lineage>
</organism>
<dbReference type="InterPro" id="IPR012337">
    <property type="entry name" value="RNaseH-like_sf"/>
</dbReference>
<dbReference type="AlphaFoldDB" id="A0A1V6SX48"/>
<keyword evidence="8" id="KW-1185">Reference proteome</keyword>
<gene>
    <name evidence="7" type="ORF">PENSTE_c018G08169</name>
</gene>
<evidence type="ECO:0000259" key="6">
    <source>
        <dbReference type="SMART" id="SM00479"/>
    </source>
</evidence>
<dbReference type="PANTHER" id="PTHR12801:SF45">
    <property type="entry name" value="RNA EXONUCLEASE 4"/>
    <property type="match status" value="1"/>
</dbReference>
<dbReference type="InterPro" id="IPR047021">
    <property type="entry name" value="REXO1/3/4-like"/>
</dbReference>
<dbReference type="Gene3D" id="3.30.420.10">
    <property type="entry name" value="Ribonuclease H-like superfamily/Ribonuclease H"/>
    <property type="match status" value="1"/>
</dbReference>
<accession>A0A1V6SX48</accession>
<name>A0A1V6SX48_9EURO</name>
<dbReference type="GO" id="GO:0000027">
    <property type="term" value="P:ribosomal large subunit assembly"/>
    <property type="evidence" value="ECO:0007669"/>
    <property type="project" value="TreeGrafter"/>
</dbReference>
<dbReference type="SMART" id="SM00479">
    <property type="entry name" value="EXOIII"/>
    <property type="match status" value="1"/>
</dbReference>
<proteinExistence type="predicted"/>
<dbReference type="PANTHER" id="PTHR12801">
    <property type="entry name" value="RNA EXONUCLEASE REXO1 / RECO3 FAMILY MEMBER-RELATED"/>
    <property type="match status" value="1"/>
</dbReference>
<evidence type="ECO:0000256" key="1">
    <source>
        <dbReference type="ARBA" id="ARBA00022552"/>
    </source>
</evidence>
<dbReference type="GO" id="GO:0006364">
    <property type="term" value="P:rRNA processing"/>
    <property type="evidence" value="ECO:0007669"/>
    <property type="project" value="UniProtKB-KW"/>
</dbReference>
<dbReference type="OrthoDB" id="16516at2759"/>
<dbReference type="SUPFAM" id="SSF53098">
    <property type="entry name" value="Ribonuclease H-like"/>
    <property type="match status" value="1"/>
</dbReference>
<sequence>MPPRNNQRLQPLTTTFTPQYVKETPELIQALKGLTMDRCDMEKRYGYHLEQIRNTQLWRRKRCVGCLKLIKSTGANQRTRKVTGREEEEFIRREMKYFDWWPEDKFQPMIITGGGTLEYVGNGSGNGNPFNAVKDDPNFDLQLDQYYEPGAFAEAMTKPRIEVVRTEENRGSIIPRQHERPLLGVRMDRNLPCYVDTDTYYNMDLMQWWSHMVPVRWSEYFEKRRGNTKVPKAKCIGHPGDVNGRGWTCCGRPVHSTGCTEEYYHSIPEFDLTELVKDWELFKTPNTAQNPRAVVALCCETGVTKMGDPELVRVSMIDFFTGKILINSLVFPKAEMLHLNTRWSGVAWSMLYHARRTHNVLEGRDHARREVWKFVGPETLIVVHNGGRKALEELRWIHKHVIDTEELESRRAKREQVTDLWKGGLRKLARAHLKRDIENSTFGHDTVESAIACRDLVLWYLKNLPEVMKTKVDSSPGAPPSNDEEYWGHFCEAARDSRYVLARNYQVEDDEDEYRRGESSAESESE</sequence>
<dbReference type="InterPro" id="IPR013520">
    <property type="entry name" value="Ribonucl_H"/>
</dbReference>
<evidence type="ECO:0000256" key="5">
    <source>
        <dbReference type="ARBA" id="ARBA00025599"/>
    </source>
</evidence>
<keyword evidence="3" id="KW-0378">Hydrolase</keyword>
<protein>
    <recommendedName>
        <fullName evidence="6">Exonuclease domain-containing protein</fullName>
    </recommendedName>
</protein>
<dbReference type="InterPro" id="IPR036397">
    <property type="entry name" value="RNaseH_sf"/>
</dbReference>
<dbReference type="GO" id="GO:0003676">
    <property type="term" value="F:nucleic acid binding"/>
    <property type="evidence" value="ECO:0007669"/>
    <property type="project" value="InterPro"/>
</dbReference>
<evidence type="ECO:0000256" key="4">
    <source>
        <dbReference type="ARBA" id="ARBA00022839"/>
    </source>
</evidence>